<feature type="signal peptide" evidence="2">
    <location>
        <begin position="1"/>
        <end position="24"/>
    </location>
</feature>
<evidence type="ECO:0000313" key="3">
    <source>
        <dbReference type="EMBL" id="EXI65007.1"/>
    </source>
</evidence>
<dbReference type="Pfam" id="PF13181">
    <property type="entry name" value="TPR_8"/>
    <property type="match status" value="1"/>
</dbReference>
<dbReference type="InterPro" id="IPR019734">
    <property type="entry name" value="TPR_rpt"/>
</dbReference>
<keyword evidence="4" id="KW-1185">Reference proteome</keyword>
<feature type="repeat" description="TPR" evidence="1">
    <location>
        <begin position="126"/>
        <end position="159"/>
    </location>
</feature>
<dbReference type="Gene3D" id="1.25.40.10">
    <property type="entry name" value="Tetratricopeptide repeat domain"/>
    <property type="match status" value="1"/>
</dbReference>
<keyword evidence="1" id="KW-0802">TPR repeat</keyword>
<dbReference type="EMBL" id="JFAX01000030">
    <property type="protein sequence ID" value="EXI65007.1"/>
    <property type="molecule type" value="Genomic_DNA"/>
</dbReference>
<proteinExistence type="predicted"/>
<protein>
    <submittedName>
        <fullName evidence="3">Type IV pilus biogenesis/stability protein PilW</fullName>
    </submittedName>
</protein>
<accession>A0A011NKA9</accession>
<dbReference type="Proteomes" id="UP000020218">
    <property type="component" value="Unassembled WGS sequence"/>
</dbReference>
<sequence length="218" mass="23940">MKIALVLGRSITLLAFLAGGSLAAASTADDLIRPIQEQWAEIKYRQPEKQQAEGYHALAEQARRIVEANPKMPEVLIWEGIVLSSEAGAKGGLGALSLAKEARQRLDEALKLNDRALNGSAYTSLATLYAKVPGWPVGFGDKERAEEYFRKALAINPDGIDPNFFYGEYLADRGRPAEALPYLEKALKAPPRPGRELADSGRRQEIQALLAKLKKETR</sequence>
<dbReference type="PROSITE" id="PS50005">
    <property type="entry name" value="TPR"/>
    <property type="match status" value="1"/>
</dbReference>
<comment type="caution">
    <text evidence="3">The sequence shown here is derived from an EMBL/GenBank/DDBJ whole genome shotgun (WGS) entry which is preliminary data.</text>
</comment>
<dbReference type="SUPFAM" id="SSF48452">
    <property type="entry name" value="TPR-like"/>
    <property type="match status" value="1"/>
</dbReference>
<dbReference type="AlphaFoldDB" id="A0A011NKA9"/>
<dbReference type="InterPro" id="IPR011990">
    <property type="entry name" value="TPR-like_helical_dom_sf"/>
</dbReference>
<feature type="chain" id="PRO_5001460935" evidence="2">
    <location>
        <begin position="25"/>
        <end position="218"/>
    </location>
</feature>
<dbReference type="PATRIC" id="fig|1454001.3.peg.3586"/>
<name>A0A011NKA9_9PROT</name>
<dbReference type="STRING" id="1454001.AW08_03548"/>
<reference evidence="3" key="1">
    <citation type="submission" date="2014-02" db="EMBL/GenBank/DDBJ databases">
        <title>Expanding our view of genomic diversity in Candidatus Accumulibacter clades.</title>
        <authorList>
            <person name="Skennerton C.T."/>
            <person name="Barr J.J."/>
            <person name="Slater F.R."/>
            <person name="Bond P.L."/>
            <person name="Tyson G.W."/>
        </authorList>
    </citation>
    <scope>NUCLEOTIDE SEQUENCE [LARGE SCALE GENOMIC DNA]</scope>
</reference>
<keyword evidence="2" id="KW-0732">Signal</keyword>
<organism evidence="3 4">
    <name type="scientific">Candidatus Accumulibacter adjunctus</name>
    <dbReference type="NCBI Taxonomy" id="1454001"/>
    <lineage>
        <taxon>Bacteria</taxon>
        <taxon>Pseudomonadati</taxon>
        <taxon>Pseudomonadota</taxon>
        <taxon>Betaproteobacteria</taxon>
        <taxon>Candidatus Accumulibacter</taxon>
    </lineage>
</organism>
<evidence type="ECO:0000256" key="2">
    <source>
        <dbReference type="SAM" id="SignalP"/>
    </source>
</evidence>
<gene>
    <name evidence="3" type="ORF">AW08_03548</name>
</gene>
<evidence type="ECO:0000256" key="1">
    <source>
        <dbReference type="PROSITE-ProRule" id="PRU00339"/>
    </source>
</evidence>
<evidence type="ECO:0000313" key="4">
    <source>
        <dbReference type="Proteomes" id="UP000020218"/>
    </source>
</evidence>